<dbReference type="InterPro" id="IPR036034">
    <property type="entry name" value="PDZ_sf"/>
</dbReference>
<dbReference type="SUPFAM" id="SSF50156">
    <property type="entry name" value="PDZ domain-like"/>
    <property type="match status" value="1"/>
</dbReference>
<proteinExistence type="predicted"/>
<dbReference type="AlphaFoldDB" id="A0A7S3QSK4"/>
<dbReference type="GO" id="GO:0005634">
    <property type="term" value="C:nucleus"/>
    <property type="evidence" value="ECO:0007669"/>
    <property type="project" value="TreeGrafter"/>
</dbReference>
<dbReference type="FunFam" id="2.30.42.10:FF:000107">
    <property type="entry name" value="26S proteasome non-ATPase regulatory subunit 9"/>
    <property type="match status" value="1"/>
</dbReference>
<dbReference type="Gene3D" id="2.30.42.10">
    <property type="match status" value="1"/>
</dbReference>
<feature type="region of interest" description="Disordered" evidence="3">
    <location>
        <begin position="89"/>
        <end position="109"/>
    </location>
</feature>
<protein>
    <recommendedName>
        <fullName evidence="4">Nas2 N-terminal domain-containing protein</fullName>
    </recommendedName>
</protein>
<reference evidence="5" key="1">
    <citation type="submission" date="2021-01" db="EMBL/GenBank/DDBJ databases">
        <authorList>
            <person name="Corre E."/>
            <person name="Pelletier E."/>
            <person name="Niang G."/>
            <person name="Scheremetjew M."/>
            <person name="Finn R."/>
            <person name="Kale V."/>
            <person name="Holt S."/>
            <person name="Cochrane G."/>
            <person name="Meng A."/>
            <person name="Brown T."/>
            <person name="Cohen L."/>
        </authorList>
    </citation>
    <scope>NUCLEOTIDE SEQUENCE</scope>
    <source>
        <strain evidence="5">CCMP1320</strain>
    </source>
</reference>
<dbReference type="Pfam" id="PF18265">
    <property type="entry name" value="Nas2_N"/>
    <property type="match status" value="1"/>
</dbReference>
<feature type="compositionally biased region" description="Low complexity" evidence="3">
    <location>
        <begin position="91"/>
        <end position="100"/>
    </location>
</feature>
<dbReference type="PANTHER" id="PTHR12651:SF1">
    <property type="entry name" value="26S PROTEASOME NON-ATPASE REGULATORY SUBUNIT 9"/>
    <property type="match status" value="1"/>
</dbReference>
<dbReference type="InterPro" id="IPR040815">
    <property type="entry name" value="Nas2_N"/>
</dbReference>
<organism evidence="5">
    <name type="scientific">Dunaliella tertiolecta</name>
    <name type="common">Green alga</name>
    <dbReference type="NCBI Taxonomy" id="3047"/>
    <lineage>
        <taxon>Eukaryota</taxon>
        <taxon>Viridiplantae</taxon>
        <taxon>Chlorophyta</taxon>
        <taxon>core chlorophytes</taxon>
        <taxon>Chlorophyceae</taxon>
        <taxon>CS clade</taxon>
        <taxon>Chlamydomonadales</taxon>
        <taxon>Dunaliellaceae</taxon>
        <taxon>Dunaliella</taxon>
    </lineage>
</organism>
<evidence type="ECO:0000256" key="1">
    <source>
        <dbReference type="ARBA" id="ARBA00023186"/>
    </source>
</evidence>
<dbReference type="InterPro" id="IPR035269">
    <property type="entry name" value="PSMD9"/>
</dbReference>
<dbReference type="Gene3D" id="6.10.140.1710">
    <property type="match status" value="1"/>
</dbReference>
<feature type="domain" description="Nas2 N-terminal" evidence="4">
    <location>
        <begin position="8"/>
        <end position="87"/>
    </location>
</feature>
<gene>
    <name evidence="5" type="ORF">DTER00134_LOCUS6987</name>
</gene>
<evidence type="ECO:0000256" key="2">
    <source>
        <dbReference type="SAM" id="Coils"/>
    </source>
</evidence>
<dbReference type="PANTHER" id="PTHR12651">
    <property type="entry name" value="26S PROTEASOME NON-ATPASE REGULATORY SUBUNIT 9"/>
    <property type="match status" value="1"/>
</dbReference>
<evidence type="ECO:0000256" key="3">
    <source>
        <dbReference type="SAM" id="MobiDB-lite"/>
    </source>
</evidence>
<dbReference type="GO" id="GO:0070682">
    <property type="term" value="P:proteasome regulatory particle assembly"/>
    <property type="evidence" value="ECO:0007669"/>
    <property type="project" value="InterPro"/>
</dbReference>
<dbReference type="GO" id="GO:0005737">
    <property type="term" value="C:cytoplasm"/>
    <property type="evidence" value="ECO:0007669"/>
    <property type="project" value="TreeGrafter"/>
</dbReference>
<accession>A0A7S3QSK4</accession>
<keyword evidence="2" id="KW-0175">Coiled coil</keyword>
<name>A0A7S3QSK4_DUNTE</name>
<dbReference type="EMBL" id="HBIP01012323">
    <property type="protein sequence ID" value="CAE0491914.1"/>
    <property type="molecule type" value="Transcribed_RNA"/>
</dbReference>
<evidence type="ECO:0000313" key="5">
    <source>
        <dbReference type="EMBL" id="CAE0491914.1"/>
    </source>
</evidence>
<keyword evidence="1" id="KW-0143">Chaperone</keyword>
<evidence type="ECO:0000259" key="4">
    <source>
        <dbReference type="Pfam" id="PF18265"/>
    </source>
</evidence>
<sequence length="258" mass="26644">MEQERALLRELSARKEAMEHELEALAECLTAGNGPGLHGNLVDRQGFPRADIDIPTVRGQRQRVACLMNDHKQIMKQIDEGLGRLHQHLRSSSGAATAAGPAPPTLSHGSFELVAEGRRPSPPPPAAAAPTIAAAMGVGAAGPTNGVLIPPGAEQTLSSDVPPLLAFARVHEVSEASPASEAGIQVGDSLVSFGAVSCSASPGTAPSLLLQQVAQVLQAHEGGAVQAVVLRRGVPVSIQLHPHAWAGRGLLGCLLRPL</sequence>
<feature type="coiled-coil region" evidence="2">
    <location>
        <begin position="1"/>
        <end position="28"/>
    </location>
</feature>